<feature type="compositionally biased region" description="Basic and acidic residues" evidence="12">
    <location>
        <begin position="40"/>
        <end position="54"/>
    </location>
</feature>
<dbReference type="InterPro" id="IPR011113">
    <property type="entry name" value="Rho_RNA-bd"/>
</dbReference>
<comment type="caution">
    <text evidence="9">Lacks conserved residue(s) required for the propagation of feature annotation.</text>
</comment>
<feature type="binding site" evidence="9">
    <location>
        <begin position="346"/>
        <end position="351"/>
    </location>
    <ligand>
        <name>ATP</name>
        <dbReference type="ChEBI" id="CHEBI:30616"/>
    </ligand>
</feature>
<dbReference type="EMBL" id="WQPS01000005">
    <property type="protein sequence ID" value="MBT9809066.1"/>
    <property type="molecule type" value="Genomic_DNA"/>
</dbReference>
<dbReference type="HAMAP" id="MF_01884">
    <property type="entry name" value="Rho"/>
    <property type="match status" value="1"/>
</dbReference>
<dbReference type="CDD" id="cd04459">
    <property type="entry name" value="Rho_CSD"/>
    <property type="match status" value="1"/>
</dbReference>
<keyword evidence="4 9" id="KW-0347">Helicase</keyword>
<keyword evidence="6 9" id="KW-0694">RNA-binding</keyword>
<keyword evidence="5 9" id="KW-0067">ATP-binding</keyword>
<protein>
    <recommendedName>
        <fullName evidence="9 10">Transcription termination factor Rho</fullName>
        <ecNumber evidence="9 10">3.6.4.-</ecNumber>
    </recommendedName>
    <alternativeName>
        <fullName evidence="9">ATP-dependent helicase Rho</fullName>
    </alternativeName>
</protein>
<evidence type="ECO:0000313" key="13">
    <source>
        <dbReference type="EMBL" id="MBT9809066.1"/>
    </source>
</evidence>
<dbReference type="SUPFAM" id="SSF52540">
    <property type="entry name" value="P-loop containing nucleoside triphosphate hydrolases"/>
    <property type="match status" value="1"/>
</dbReference>
<evidence type="ECO:0000313" key="14">
    <source>
        <dbReference type="Proteomes" id="UP000708338"/>
    </source>
</evidence>
<evidence type="ECO:0000256" key="10">
    <source>
        <dbReference type="NCBIfam" id="TIGR00767"/>
    </source>
</evidence>
<dbReference type="SMART" id="SM00382">
    <property type="entry name" value="AAA"/>
    <property type="match status" value="1"/>
</dbReference>
<feature type="compositionally biased region" description="Polar residues" evidence="12">
    <location>
        <begin position="154"/>
        <end position="173"/>
    </location>
</feature>
<dbReference type="InterPro" id="IPR012340">
    <property type="entry name" value="NA-bd_OB-fold"/>
</dbReference>
<dbReference type="Gene3D" id="2.40.50.140">
    <property type="entry name" value="Nucleic acid-binding proteins"/>
    <property type="match status" value="1"/>
</dbReference>
<feature type="binding site" evidence="9">
    <location>
        <begin position="334"/>
        <end position="339"/>
    </location>
    <ligand>
        <name>ATP</name>
        <dbReference type="ChEBI" id="CHEBI:30616"/>
    </ligand>
</feature>
<dbReference type="GO" id="GO:0004386">
    <property type="term" value="F:helicase activity"/>
    <property type="evidence" value="ECO:0007669"/>
    <property type="project" value="UniProtKB-UniRule"/>
</dbReference>
<evidence type="ECO:0000256" key="5">
    <source>
        <dbReference type="ARBA" id="ARBA00022840"/>
    </source>
</evidence>
<feature type="compositionally biased region" description="Polar residues" evidence="12">
    <location>
        <begin position="65"/>
        <end position="88"/>
    </location>
</feature>
<proteinExistence type="inferred from homology"/>
<dbReference type="SUPFAM" id="SSF50249">
    <property type="entry name" value="Nucleic acid-binding proteins"/>
    <property type="match status" value="1"/>
</dbReference>
<reference evidence="13" key="1">
    <citation type="journal article" date="2021" name="Gut Microbes">
        <title>A synthetic consortium of 100 gut commensals modulates the composition and function in a colon model of the microbiome of elderly subjects.</title>
        <authorList>
            <person name="Perez M."/>
            <person name="Ntemiri A."/>
            <person name="Tan H."/>
            <person name="Harris H.M.B."/>
            <person name="Roager H.M."/>
            <person name="Ribiere C."/>
            <person name="O'Toole P.W."/>
        </authorList>
    </citation>
    <scope>NUCLEOTIDE SEQUENCE</scope>
    <source>
        <strain evidence="13">MCC335</strain>
    </source>
</reference>
<dbReference type="InterPro" id="IPR000194">
    <property type="entry name" value="ATPase_F1/V1/A1_a/bsu_nucl-bd"/>
</dbReference>
<comment type="function">
    <text evidence="9">Facilitates transcription termination by a mechanism that involves Rho binding to the nascent RNA, activation of Rho's RNA-dependent ATPase activity, and release of the mRNA from the DNA template.</text>
</comment>
<dbReference type="GO" id="GO:0005524">
    <property type="term" value="F:ATP binding"/>
    <property type="evidence" value="ECO:0007669"/>
    <property type="project" value="UniProtKB-UniRule"/>
</dbReference>
<keyword evidence="2 9" id="KW-0547">Nucleotide-binding</keyword>
<dbReference type="InterPro" id="IPR011112">
    <property type="entry name" value="Rho-like_N"/>
</dbReference>
<dbReference type="InterPro" id="IPR041703">
    <property type="entry name" value="Rho_factor_ATP-bd"/>
</dbReference>
<dbReference type="GO" id="GO:0006353">
    <property type="term" value="P:DNA-templated transcription termination"/>
    <property type="evidence" value="ECO:0007669"/>
    <property type="project" value="UniProtKB-UniRule"/>
</dbReference>
<dbReference type="InterPro" id="IPR027417">
    <property type="entry name" value="P-loop_NTPase"/>
</dbReference>
<comment type="caution">
    <text evidence="13">The sequence shown here is derived from an EMBL/GenBank/DDBJ whole genome shotgun (WGS) entry which is preliminary data.</text>
</comment>
<comment type="similarity">
    <text evidence="9 11">Belongs to the Rho family.</text>
</comment>
<evidence type="ECO:0000256" key="4">
    <source>
        <dbReference type="ARBA" id="ARBA00022806"/>
    </source>
</evidence>
<dbReference type="PROSITE" id="PS51856">
    <property type="entry name" value="RHO_RNA_BD"/>
    <property type="match status" value="1"/>
</dbReference>
<dbReference type="EC" id="3.6.4.-" evidence="9 10"/>
<keyword evidence="7 9" id="KW-0805">Transcription regulation</keyword>
<feature type="compositionally biased region" description="Basic and acidic residues" evidence="12">
    <location>
        <begin position="104"/>
        <end position="151"/>
    </location>
</feature>
<dbReference type="InterPro" id="IPR004665">
    <property type="entry name" value="Term_rho"/>
</dbReference>
<gene>
    <name evidence="9" type="primary">rho</name>
    <name evidence="13" type="ORF">GPL26_05325</name>
</gene>
<dbReference type="SMART" id="SM00357">
    <property type="entry name" value="CSP"/>
    <property type="match status" value="1"/>
</dbReference>
<dbReference type="RefSeq" id="WP_083423717.1">
    <property type="nucleotide sequence ID" value="NZ_CABJDD010000001.1"/>
</dbReference>
<organism evidence="13 14">
    <name type="scientific">Enterocloster citroniae</name>
    <dbReference type="NCBI Taxonomy" id="358743"/>
    <lineage>
        <taxon>Bacteria</taxon>
        <taxon>Bacillati</taxon>
        <taxon>Bacillota</taxon>
        <taxon>Clostridia</taxon>
        <taxon>Lachnospirales</taxon>
        <taxon>Lachnospiraceae</taxon>
        <taxon>Enterocloster</taxon>
    </lineage>
</organism>
<dbReference type="NCBIfam" id="NF006886">
    <property type="entry name" value="PRK09376.1"/>
    <property type="match status" value="1"/>
</dbReference>
<dbReference type="PANTHER" id="PTHR46425">
    <property type="entry name" value="TRANSCRIPTION TERMINATION FACTOR RHO"/>
    <property type="match status" value="1"/>
</dbReference>
<evidence type="ECO:0000256" key="2">
    <source>
        <dbReference type="ARBA" id="ARBA00022741"/>
    </source>
</evidence>
<dbReference type="Pfam" id="PF07498">
    <property type="entry name" value="Rho_N"/>
    <property type="match status" value="1"/>
</dbReference>
<evidence type="ECO:0000256" key="9">
    <source>
        <dbReference type="HAMAP-Rule" id="MF_01884"/>
    </source>
</evidence>
<evidence type="ECO:0000256" key="8">
    <source>
        <dbReference type="ARBA" id="ARBA00023163"/>
    </source>
</evidence>
<name>A0A3E2VT66_9FIRM</name>
<dbReference type="Pfam" id="PF00006">
    <property type="entry name" value="ATP-synt_ab"/>
    <property type="match status" value="1"/>
</dbReference>
<comment type="subunit">
    <text evidence="9">Homohexamer. The homohexamer assembles into an open ring structure.</text>
</comment>
<dbReference type="AlphaFoldDB" id="A0A3E2VT66"/>
<keyword evidence="8 9" id="KW-0804">Transcription</keyword>
<dbReference type="Gene3D" id="1.10.720.10">
    <property type="match status" value="1"/>
</dbReference>
<dbReference type="CDD" id="cd01128">
    <property type="entry name" value="rho_factor_C"/>
    <property type="match status" value="1"/>
</dbReference>
<sequence>MREKLQTLPLAELKELARSRGIKGISSLRKAEIIELLCAEADKNPEIKPAEMKKKERRQPPAQESALTRSAEPQSRQENGPSRSAEPQNRQESRQDNTSSRNTEFQDRQENRSQESQETRNQESRNQESRNQDSKNQENRNQESRSQDPRRNMNRSYENNKYSSSKPQMSRQHTGGGQNQGSYQQNSESGERSFRQDNRTDAAGMSNQDMAELDSGIEANGILEVMPDGFGFIRCENFLPGENDVYVAPSQIRRFNLKTGDIIAGNRRVKSATEKFAALLYIKTVNGYPLSATETRPNFEDLTPIFPNKRLHMEMPGIKTSVAMRVVDLLSPIGKGQRGMIVSPPKAGKTTLLKQVAKAITTNHPDMHLMILLIDERPEEVTDIREAIVGPNVEVIYSTFDELPDRHKRVSEMVIERAKRLVEHGRDVIILLDSITRLARAYNLTVAPSGRTLSGGLDPAALHMPKRFFGAARNMREGGSLTVLATALVDTGSRMDDVVYEEFKGTGNMELVLDRKLSEKRIFPAIDILKSGTRRDDLLLSREEAEAVDIIHKATNSLKPEDAVEKVLDLFARTRNNREFVENAKRIRFY</sequence>
<dbReference type="GO" id="GO:0003723">
    <property type="term" value="F:RNA binding"/>
    <property type="evidence" value="ECO:0007669"/>
    <property type="project" value="UniProtKB-UniRule"/>
</dbReference>
<evidence type="ECO:0000256" key="7">
    <source>
        <dbReference type="ARBA" id="ARBA00023015"/>
    </source>
</evidence>
<dbReference type="Pfam" id="PF07497">
    <property type="entry name" value="Rho_RNA_bind"/>
    <property type="match status" value="1"/>
</dbReference>
<dbReference type="GO" id="GO:0016787">
    <property type="term" value="F:hydrolase activity"/>
    <property type="evidence" value="ECO:0007669"/>
    <property type="project" value="UniProtKB-KW"/>
</dbReference>
<keyword evidence="1 9" id="KW-0806">Transcription termination</keyword>
<dbReference type="PANTHER" id="PTHR46425:SF1">
    <property type="entry name" value="TRANSCRIPTION TERMINATION FACTOR RHO"/>
    <property type="match status" value="1"/>
</dbReference>
<evidence type="ECO:0000256" key="3">
    <source>
        <dbReference type="ARBA" id="ARBA00022801"/>
    </source>
</evidence>
<keyword evidence="3 9" id="KW-0378">Hydrolase</keyword>
<dbReference type="InterPro" id="IPR011129">
    <property type="entry name" value="CSD"/>
</dbReference>
<dbReference type="Gene3D" id="3.40.50.300">
    <property type="entry name" value="P-loop containing nucleotide triphosphate hydrolases"/>
    <property type="match status" value="1"/>
</dbReference>
<dbReference type="InterPro" id="IPR003593">
    <property type="entry name" value="AAA+_ATPase"/>
</dbReference>
<evidence type="ECO:0000256" key="12">
    <source>
        <dbReference type="SAM" id="MobiDB-lite"/>
    </source>
</evidence>
<feature type="binding site" evidence="9">
    <location>
        <position position="377"/>
    </location>
    <ligand>
        <name>ATP</name>
        <dbReference type="ChEBI" id="CHEBI:30616"/>
    </ligand>
</feature>
<dbReference type="GO" id="GO:0008186">
    <property type="term" value="F:ATP-dependent activity, acting on RNA"/>
    <property type="evidence" value="ECO:0007669"/>
    <property type="project" value="UniProtKB-UniRule"/>
</dbReference>
<evidence type="ECO:0000256" key="1">
    <source>
        <dbReference type="ARBA" id="ARBA00022472"/>
    </source>
</evidence>
<accession>A0A3E2VT66</accession>
<dbReference type="SMART" id="SM00959">
    <property type="entry name" value="Rho_N"/>
    <property type="match status" value="1"/>
</dbReference>
<evidence type="ECO:0000256" key="11">
    <source>
        <dbReference type="PROSITE-ProRule" id="PRU01203"/>
    </source>
</evidence>
<evidence type="ECO:0000256" key="6">
    <source>
        <dbReference type="ARBA" id="ARBA00022884"/>
    </source>
</evidence>
<dbReference type="Proteomes" id="UP000708338">
    <property type="component" value="Unassembled WGS sequence"/>
</dbReference>
<dbReference type="NCBIfam" id="TIGR00767">
    <property type="entry name" value="rho"/>
    <property type="match status" value="1"/>
</dbReference>
<feature type="region of interest" description="Disordered" evidence="12">
    <location>
        <begin position="39"/>
        <end position="195"/>
    </location>
</feature>